<dbReference type="OrthoDB" id="9807937at2"/>
<dbReference type="PANTHER" id="PTHR22911">
    <property type="entry name" value="ACYL-MALONYL CONDENSING ENZYME-RELATED"/>
    <property type="match status" value="1"/>
</dbReference>
<name>A0A501WHN0_9RHOB</name>
<evidence type="ECO:0000256" key="1">
    <source>
        <dbReference type="SAM" id="Phobius"/>
    </source>
</evidence>
<feature type="transmembrane region" description="Helical" evidence="1">
    <location>
        <begin position="25"/>
        <end position="45"/>
    </location>
</feature>
<dbReference type="Proteomes" id="UP000319255">
    <property type="component" value="Unassembled WGS sequence"/>
</dbReference>
<feature type="transmembrane region" description="Helical" evidence="1">
    <location>
        <begin position="140"/>
        <end position="158"/>
    </location>
</feature>
<dbReference type="InterPro" id="IPR037185">
    <property type="entry name" value="EmrE-like"/>
</dbReference>
<organism evidence="3 4">
    <name type="scientific">Amaricoccus solimangrovi</name>
    <dbReference type="NCBI Taxonomy" id="2589815"/>
    <lineage>
        <taxon>Bacteria</taxon>
        <taxon>Pseudomonadati</taxon>
        <taxon>Pseudomonadota</taxon>
        <taxon>Alphaproteobacteria</taxon>
        <taxon>Rhodobacterales</taxon>
        <taxon>Paracoccaceae</taxon>
        <taxon>Amaricoccus</taxon>
    </lineage>
</organism>
<keyword evidence="1" id="KW-0472">Membrane</keyword>
<gene>
    <name evidence="3" type="ORF">FJM51_16715</name>
</gene>
<keyword evidence="1" id="KW-1133">Transmembrane helix</keyword>
<feature type="transmembrane region" description="Helical" evidence="1">
    <location>
        <begin position="66"/>
        <end position="86"/>
    </location>
</feature>
<dbReference type="Pfam" id="PF00892">
    <property type="entry name" value="EamA"/>
    <property type="match status" value="2"/>
</dbReference>
<feature type="transmembrane region" description="Helical" evidence="1">
    <location>
        <begin position="198"/>
        <end position="218"/>
    </location>
</feature>
<keyword evidence="4" id="KW-1185">Reference proteome</keyword>
<proteinExistence type="predicted"/>
<dbReference type="PANTHER" id="PTHR22911:SF103">
    <property type="entry name" value="BLR2811 PROTEIN"/>
    <property type="match status" value="1"/>
</dbReference>
<dbReference type="AlphaFoldDB" id="A0A501WHN0"/>
<feature type="domain" description="EamA" evidence="2">
    <location>
        <begin position="141"/>
        <end position="264"/>
    </location>
</feature>
<protein>
    <submittedName>
        <fullName evidence="3">DMT family transporter</fullName>
    </submittedName>
</protein>
<feature type="domain" description="EamA" evidence="2">
    <location>
        <begin position="1"/>
        <end position="130"/>
    </location>
</feature>
<feature type="transmembrane region" description="Helical" evidence="1">
    <location>
        <begin position="92"/>
        <end position="110"/>
    </location>
</feature>
<feature type="transmembrane region" description="Helical" evidence="1">
    <location>
        <begin position="253"/>
        <end position="270"/>
    </location>
</feature>
<sequence>MILVSFIFALQDGISRHLASSYHVITVVTLRFWFFALVTVIWSASRAGGLRRVARSAHPALQITRGTLLIVEIWVTVIAFVKLGLIAAHSIFAVYPLLVAALAGPILGEYVGWRRGVAILVGLFGVLVILRPGLQVFDPAAIYPLAGALMFAVYALLTRRVAWEDDADTTFFYTGVVGALFSTLVVPFFWTPIAGADWFWMATLCVSAVAGHFLLIKVYEFAEASVVQPFAYFQLVFVGILGIALFGERPDGFTMLGAGLILAAGLYTLLRQKKLGIQPPESEAAAAVGD</sequence>
<evidence type="ECO:0000313" key="3">
    <source>
        <dbReference type="EMBL" id="TPE48868.1"/>
    </source>
</evidence>
<dbReference type="GO" id="GO:0016020">
    <property type="term" value="C:membrane"/>
    <property type="evidence" value="ECO:0007669"/>
    <property type="project" value="InterPro"/>
</dbReference>
<comment type="caution">
    <text evidence="3">The sequence shown here is derived from an EMBL/GenBank/DDBJ whole genome shotgun (WGS) entry which is preliminary data.</text>
</comment>
<accession>A0A501WHN0</accession>
<feature type="transmembrane region" description="Helical" evidence="1">
    <location>
        <begin position="117"/>
        <end position="134"/>
    </location>
</feature>
<keyword evidence="1" id="KW-0812">Transmembrane</keyword>
<dbReference type="InterPro" id="IPR000620">
    <property type="entry name" value="EamA_dom"/>
</dbReference>
<dbReference type="Gene3D" id="1.10.3730.20">
    <property type="match status" value="1"/>
</dbReference>
<dbReference type="SUPFAM" id="SSF103481">
    <property type="entry name" value="Multidrug resistance efflux transporter EmrE"/>
    <property type="match status" value="2"/>
</dbReference>
<evidence type="ECO:0000259" key="2">
    <source>
        <dbReference type="Pfam" id="PF00892"/>
    </source>
</evidence>
<feature type="transmembrane region" description="Helical" evidence="1">
    <location>
        <begin position="230"/>
        <end position="247"/>
    </location>
</feature>
<evidence type="ECO:0000313" key="4">
    <source>
        <dbReference type="Proteomes" id="UP000319255"/>
    </source>
</evidence>
<reference evidence="3 4" key="1">
    <citation type="submission" date="2019-06" db="EMBL/GenBank/DDBJ databases">
        <title>A novel bacterium of genus Amaricoccus, isolated from marine sediment.</title>
        <authorList>
            <person name="Huang H."/>
            <person name="Mo K."/>
            <person name="Hu Y."/>
        </authorList>
    </citation>
    <scope>NUCLEOTIDE SEQUENCE [LARGE SCALE GENOMIC DNA]</scope>
    <source>
        <strain evidence="3 4">HB172011</strain>
    </source>
</reference>
<dbReference type="EMBL" id="VFRP01000019">
    <property type="protein sequence ID" value="TPE48868.1"/>
    <property type="molecule type" value="Genomic_DNA"/>
</dbReference>
<feature type="transmembrane region" description="Helical" evidence="1">
    <location>
        <begin position="170"/>
        <end position="192"/>
    </location>
</feature>